<gene>
    <name evidence="1" type="ORF">GMRT_15105</name>
</gene>
<keyword evidence="2" id="KW-1185">Reference proteome</keyword>
<proteinExistence type="predicted"/>
<protein>
    <submittedName>
        <fullName evidence="1">Uncharacterized protein</fullName>
    </submittedName>
</protein>
<name>A0A4Z1T339_GIAMU</name>
<dbReference type="OrthoDB" id="10251866at2759"/>
<evidence type="ECO:0000313" key="2">
    <source>
        <dbReference type="Proteomes" id="UP000315496"/>
    </source>
</evidence>
<evidence type="ECO:0000313" key="1">
    <source>
        <dbReference type="EMBL" id="TNJ26979.1"/>
    </source>
</evidence>
<reference evidence="1 2" key="1">
    <citation type="submission" date="2019-05" db="EMBL/GenBank/DDBJ databases">
        <title>The compact genome of Giardia muris reveals important steps in the evolution of intestinal protozoan parasites.</title>
        <authorList>
            <person name="Xu F."/>
            <person name="Jimenez-Gonzalez A."/>
            <person name="Einarsson E."/>
            <person name="Astvaldsson A."/>
            <person name="Peirasmaki D."/>
            <person name="Eckmann L."/>
            <person name="Andersson J.O."/>
            <person name="Svard S.G."/>
            <person name="Jerlstrom-Hultqvist J."/>
        </authorList>
    </citation>
    <scope>NUCLEOTIDE SEQUENCE [LARGE SCALE GENOMIC DNA]</scope>
    <source>
        <strain evidence="1 2">Roberts-Thomson</strain>
    </source>
</reference>
<comment type="caution">
    <text evidence="1">The sequence shown here is derived from an EMBL/GenBank/DDBJ whole genome shotgun (WGS) entry which is preliminary data.</text>
</comment>
<sequence>MRIFNHSGTPRLIGPAHVVCLTAEFIFGDACCLIHLSNDTVQVYLLVEDGQHRLLGEINDCDAFATYQCGEKETLLVGVIGQTLKAYRLIFTGTSLNIIFILAISLPETISYAASDAHVVAVASPKNLYLYSTHAILNGVVPRPIIVGLNEHTITDVVLNRDRPGELLTANENSELVFIDATLPEQQLREGMGMDEAESLFLFGSAYPFSLGSIAYATSMLVLSTGSMGLVLVDPEDGSIVRQIMDCSTLAKGYSKILTVQAGQDPIVTCTRDCGDVSIFRYVRDGVKERLERLCFFPAMRLVSNPSSDEVITIPRVALLSPTGKQGLVLNMSGYLQLYTLATE</sequence>
<organism evidence="1 2">
    <name type="scientific">Giardia muris</name>
    <dbReference type="NCBI Taxonomy" id="5742"/>
    <lineage>
        <taxon>Eukaryota</taxon>
        <taxon>Metamonada</taxon>
        <taxon>Diplomonadida</taxon>
        <taxon>Hexamitidae</taxon>
        <taxon>Giardiinae</taxon>
        <taxon>Giardia</taxon>
    </lineage>
</organism>
<dbReference type="Proteomes" id="UP000315496">
    <property type="component" value="Chromosome 4"/>
</dbReference>
<dbReference type="AlphaFoldDB" id="A0A4Z1T339"/>
<accession>A0A4Z1T339</accession>
<dbReference type="EMBL" id="VDLU01000004">
    <property type="protein sequence ID" value="TNJ26979.1"/>
    <property type="molecule type" value="Genomic_DNA"/>
</dbReference>
<dbReference type="VEuPathDB" id="GiardiaDB:GMRT_15105"/>